<dbReference type="InterPro" id="IPR039774">
    <property type="entry name" value="Sin3-like"/>
</dbReference>
<evidence type="ECO:0000256" key="1">
    <source>
        <dbReference type="ARBA" id="ARBA00004123"/>
    </source>
</evidence>
<evidence type="ECO:0000256" key="4">
    <source>
        <dbReference type="SAM" id="MobiDB-lite"/>
    </source>
</evidence>
<dbReference type="AlphaFoldDB" id="S7XUM7"/>
<dbReference type="GO" id="GO:0005634">
    <property type="term" value="C:nucleus"/>
    <property type="evidence" value="ECO:0007669"/>
    <property type="project" value="UniProtKB-SubCell"/>
</dbReference>
<dbReference type="GO" id="GO:0003714">
    <property type="term" value="F:transcription corepressor activity"/>
    <property type="evidence" value="ECO:0007669"/>
    <property type="project" value="InterPro"/>
</dbReference>
<evidence type="ECO:0000259" key="5">
    <source>
        <dbReference type="SMART" id="SM00761"/>
    </source>
</evidence>
<dbReference type="InParanoid" id="S7XUM7"/>
<evidence type="ECO:0000256" key="3">
    <source>
        <dbReference type="PROSITE-ProRule" id="PRU00810"/>
    </source>
</evidence>
<dbReference type="Gene3D" id="1.20.1160.11">
    <property type="entry name" value="Paired amphipathic helix"/>
    <property type="match status" value="3"/>
</dbReference>
<feature type="region of interest" description="Disordered" evidence="4">
    <location>
        <begin position="1"/>
        <end position="92"/>
    </location>
</feature>
<comment type="caution">
    <text evidence="6">The sequence shown here is derived from an EMBL/GenBank/DDBJ whole genome shotgun (WGS) entry which is preliminary data.</text>
</comment>
<dbReference type="Pfam" id="PF16879">
    <property type="entry name" value="Sin3a_C"/>
    <property type="match status" value="1"/>
</dbReference>
<dbReference type="EMBL" id="ATCN01000184">
    <property type="protein sequence ID" value="EPR79603.1"/>
    <property type="molecule type" value="Genomic_DNA"/>
</dbReference>
<dbReference type="Pfam" id="PF02671">
    <property type="entry name" value="PAH"/>
    <property type="match status" value="2"/>
</dbReference>
<dbReference type="Pfam" id="PF08295">
    <property type="entry name" value="Sin3_corepress"/>
    <property type="match status" value="1"/>
</dbReference>
<dbReference type="InterPro" id="IPR031693">
    <property type="entry name" value="Sin3_C"/>
</dbReference>
<dbReference type="InterPro" id="IPR036600">
    <property type="entry name" value="PAH_sf"/>
</dbReference>
<dbReference type="FunFam" id="1.20.1160.11:FF:000001">
    <property type="entry name" value="Paired amphipathic helix protein Sin3"/>
    <property type="match status" value="1"/>
</dbReference>
<keyword evidence="2 3" id="KW-0539">Nucleus</keyword>
<dbReference type="PROSITE" id="PS51477">
    <property type="entry name" value="PAH"/>
    <property type="match status" value="2"/>
</dbReference>
<comment type="subcellular location">
    <subcellularLocation>
        <location evidence="1 3">Nucleus</location>
    </subcellularLocation>
</comment>
<dbReference type="OrthoDB" id="10265969at2759"/>
<feature type="domain" description="Histone deacetylase interacting" evidence="5">
    <location>
        <begin position="481"/>
        <end position="580"/>
    </location>
</feature>
<evidence type="ECO:0000313" key="6">
    <source>
        <dbReference type="EMBL" id="EPR79603.1"/>
    </source>
</evidence>
<name>S7XUM7_SPRLO</name>
<proteinExistence type="predicted"/>
<dbReference type="SMART" id="SM00761">
    <property type="entry name" value="HDAC_interact"/>
    <property type="match status" value="1"/>
</dbReference>
<dbReference type="InterPro" id="IPR013194">
    <property type="entry name" value="HDAC_interact_dom"/>
</dbReference>
<evidence type="ECO:0000313" key="7">
    <source>
        <dbReference type="Proteomes" id="UP000014978"/>
    </source>
</evidence>
<feature type="compositionally biased region" description="Basic and acidic residues" evidence="4">
    <location>
        <begin position="61"/>
        <end position="92"/>
    </location>
</feature>
<protein>
    <submittedName>
        <fullName evidence="6">Histone deacetylase domain containing protein</fullName>
    </submittedName>
</protein>
<dbReference type="VEuPathDB" id="MicrosporidiaDB:SLOPH_427"/>
<dbReference type="PANTHER" id="PTHR12346">
    <property type="entry name" value="SIN3B-RELATED"/>
    <property type="match status" value="1"/>
</dbReference>
<dbReference type="InterPro" id="IPR003822">
    <property type="entry name" value="PAH"/>
</dbReference>
<dbReference type="OMA" id="DRHINAK"/>
<keyword evidence="7" id="KW-1185">Reference proteome</keyword>
<dbReference type="HOGENOM" id="CLU_015977_0_0_1"/>
<organism evidence="6 7">
    <name type="scientific">Spraguea lophii (strain 42_110)</name>
    <name type="common">Microsporidian parasite</name>
    <dbReference type="NCBI Taxonomy" id="1358809"/>
    <lineage>
        <taxon>Eukaryota</taxon>
        <taxon>Fungi</taxon>
        <taxon>Fungi incertae sedis</taxon>
        <taxon>Microsporidia</taxon>
        <taxon>Spragueidae</taxon>
        <taxon>Spraguea</taxon>
    </lineage>
</organism>
<feature type="compositionally biased region" description="Polar residues" evidence="4">
    <location>
        <begin position="24"/>
        <end position="44"/>
    </location>
</feature>
<reference evidence="7" key="1">
    <citation type="journal article" date="2013" name="PLoS Genet.">
        <title>The genome of Spraguea lophii and the basis of host-microsporidian interactions.</title>
        <authorList>
            <person name="Campbell S.E."/>
            <person name="Williams T.A."/>
            <person name="Yousuf A."/>
            <person name="Soanes D.M."/>
            <person name="Paszkiewicz K.H."/>
            <person name="Williams B.A.P."/>
        </authorList>
    </citation>
    <scope>NUCLEOTIDE SEQUENCE [LARGE SCALE GENOMIC DNA]</scope>
    <source>
        <strain evidence="7">42_110</strain>
    </source>
</reference>
<gene>
    <name evidence="6" type="ORF">SLOPH_427</name>
</gene>
<feature type="region of interest" description="Disordered" evidence="4">
    <location>
        <begin position="126"/>
        <end position="149"/>
    </location>
</feature>
<sequence length="959" mass="113558">MIKDNDNEKNTNENVDAFKDNVEDNQGSNVSSEESDMESINITSETDEEVSYLRAPSSAVEKNEEKIEKSEELIQENGKERETIRKNFDPIRGDLYPRGSVPAKYGDDLFAQYRPTREFSPIARDFGHRREFGPPHMPRREADWGFRRPPPMTFYETQEDGTKDKMHQNRMVPTTTRPPSTLLDDKKIQRLFTHIKPPIPKHSFFTQRKTNTEFDATDAMSYLNKVKDAFKETPTIYDSFLEVMKDYKHSRIDPSAVVKAVTTLFKSNINLLEGFNNFLPTEFKINFSKPNHIPQMKQPISTSHPSHPSIMYHQPPNKEIKKVSVDDDEQIKQDMATDYISKVRSRLFYNKAKYKNFIEVLQSYQKKQIDVNQVVMKLKVVLEGHKDLMDDFLKFIPENKREVPEEKRILNQIKNILVDKNIYKEFLKALNLFNQDLLPAKDLMFFLKPLIKDQTLLDCFKEHIKYDEINLPPNDIKNLSKYKKVGSYRILPEKYRDIESNQGVLEKEVLNNFCVSCPMFNSEEDNFTIHRRSVYEEALCRVEDEKYEAELNLERVTNLIISLELMMDTLSKNEQFEITVNDLRMSAEIVEETLSYIYEEKSEEIFEDVLSNPKTTIPIVLKRLYSISKVWRKQIREKQKVWREVYEKNYYRALDIQGVEFKTAQKKNSNGKKFQINNEEDIDLEDNEIIDFIIDLFSIMIQTRGDGVRREKRRKIDERINNDDFKMFVNNFKIFLNLEKLDKLISFNFSIFLKTFASLYNRIKNVKENCTSELKSNKIAVELGLQKEIESQGRYNDCLDAMRKYILKEIDTMEYEEEIRIFTETKGYDLFLINKQLEKLEKEIITIMKENEIDNILSSDYILKDPVYTLKKDHTTIHLSKINTKDQFDEYVKCFLDMNVDNNKIKDKVFLNRNKKNIPTDSLISYKMEFKICRNSYKLKYVDNKEDFVMNKKCKRGDW</sequence>
<dbReference type="SUPFAM" id="SSF47762">
    <property type="entry name" value="PAH2 domain"/>
    <property type="match status" value="3"/>
</dbReference>
<evidence type="ECO:0000256" key="2">
    <source>
        <dbReference type="ARBA" id="ARBA00023242"/>
    </source>
</evidence>
<accession>S7XUM7</accession>
<feature type="compositionally biased region" description="Basic and acidic residues" evidence="4">
    <location>
        <begin position="126"/>
        <end position="146"/>
    </location>
</feature>
<feature type="compositionally biased region" description="Basic and acidic residues" evidence="4">
    <location>
        <begin position="1"/>
        <end position="22"/>
    </location>
</feature>
<dbReference type="STRING" id="1358809.S7XUM7"/>
<dbReference type="Proteomes" id="UP000014978">
    <property type="component" value="Unassembled WGS sequence"/>
</dbReference>